<sequence length="215" mass="24149">MGHVAATCQRGETCAKCVGKHNTNQCDSETARWGNCGREHVATSNLCLVLRKERHVYEQDARVAFTHKEERAALRRRQPERSRDTGNTTATGKARILVPHQRQGPLQQRWDKTAGGKGTEATAETLSRHKEIRQTPVLEKENHTKMRRPFARVTKENREAAPRSAEDKDTAILEMISHLLNAVSQLAASRVHTPGTNFALEALQAMRETTEVIIQ</sequence>
<name>A0AC60QJT9_IXOPE</name>
<organism evidence="1 2">
    <name type="scientific">Ixodes persulcatus</name>
    <name type="common">Taiga tick</name>
    <dbReference type="NCBI Taxonomy" id="34615"/>
    <lineage>
        <taxon>Eukaryota</taxon>
        <taxon>Metazoa</taxon>
        <taxon>Ecdysozoa</taxon>
        <taxon>Arthropoda</taxon>
        <taxon>Chelicerata</taxon>
        <taxon>Arachnida</taxon>
        <taxon>Acari</taxon>
        <taxon>Parasitiformes</taxon>
        <taxon>Ixodida</taxon>
        <taxon>Ixodoidea</taxon>
        <taxon>Ixodidae</taxon>
        <taxon>Ixodinae</taxon>
        <taxon>Ixodes</taxon>
    </lineage>
</organism>
<protein>
    <submittedName>
        <fullName evidence="1">Uncharacterized protein</fullName>
    </submittedName>
</protein>
<dbReference type="Proteomes" id="UP000805193">
    <property type="component" value="Unassembled WGS sequence"/>
</dbReference>
<comment type="caution">
    <text evidence="1">The sequence shown here is derived from an EMBL/GenBank/DDBJ whole genome shotgun (WGS) entry which is preliminary data.</text>
</comment>
<accession>A0AC60QJT9</accession>
<proteinExistence type="predicted"/>
<reference evidence="1 2" key="1">
    <citation type="journal article" date="2020" name="Cell">
        <title>Large-Scale Comparative Analyses of Tick Genomes Elucidate Their Genetic Diversity and Vector Capacities.</title>
        <authorList>
            <consortium name="Tick Genome and Microbiome Consortium (TIGMIC)"/>
            <person name="Jia N."/>
            <person name="Wang J."/>
            <person name="Shi W."/>
            <person name="Du L."/>
            <person name="Sun Y."/>
            <person name="Zhan W."/>
            <person name="Jiang J.F."/>
            <person name="Wang Q."/>
            <person name="Zhang B."/>
            <person name="Ji P."/>
            <person name="Bell-Sakyi L."/>
            <person name="Cui X.M."/>
            <person name="Yuan T.T."/>
            <person name="Jiang B.G."/>
            <person name="Yang W.F."/>
            <person name="Lam T.T."/>
            <person name="Chang Q.C."/>
            <person name="Ding S.J."/>
            <person name="Wang X.J."/>
            <person name="Zhu J.G."/>
            <person name="Ruan X.D."/>
            <person name="Zhao L."/>
            <person name="Wei J.T."/>
            <person name="Ye R.Z."/>
            <person name="Que T.C."/>
            <person name="Du C.H."/>
            <person name="Zhou Y.H."/>
            <person name="Cheng J.X."/>
            <person name="Dai P.F."/>
            <person name="Guo W.B."/>
            <person name="Han X.H."/>
            <person name="Huang E.J."/>
            <person name="Li L.F."/>
            <person name="Wei W."/>
            <person name="Gao Y.C."/>
            <person name="Liu J.Z."/>
            <person name="Shao H.Z."/>
            <person name="Wang X."/>
            <person name="Wang C.C."/>
            <person name="Yang T.C."/>
            <person name="Huo Q.B."/>
            <person name="Li W."/>
            <person name="Chen H.Y."/>
            <person name="Chen S.E."/>
            <person name="Zhou L.G."/>
            <person name="Ni X.B."/>
            <person name="Tian J.H."/>
            <person name="Sheng Y."/>
            <person name="Liu T."/>
            <person name="Pan Y.S."/>
            <person name="Xia L.Y."/>
            <person name="Li J."/>
            <person name="Zhao F."/>
            <person name="Cao W.C."/>
        </authorList>
    </citation>
    <scope>NUCLEOTIDE SEQUENCE [LARGE SCALE GENOMIC DNA]</scope>
    <source>
        <strain evidence="1">Iper-2018</strain>
    </source>
</reference>
<keyword evidence="2" id="KW-1185">Reference proteome</keyword>
<gene>
    <name evidence="1" type="ORF">HPB47_018804</name>
</gene>
<evidence type="ECO:0000313" key="1">
    <source>
        <dbReference type="EMBL" id="KAG0434891.1"/>
    </source>
</evidence>
<dbReference type="EMBL" id="JABSTQ010008095">
    <property type="protein sequence ID" value="KAG0434891.1"/>
    <property type="molecule type" value="Genomic_DNA"/>
</dbReference>
<evidence type="ECO:0000313" key="2">
    <source>
        <dbReference type="Proteomes" id="UP000805193"/>
    </source>
</evidence>